<dbReference type="VEuPathDB" id="FungiDB:Z518_09038"/>
<dbReference type="HOGENOM" id="CLU_009707_2_0_1"/>
<protein>
    <recommendedName>
        <fullName evidence="7">Protein kinase domain-containing protein</fullName>
    </recommendedName>
</protein>
<evidence type="ECO:0000259" key="7">
    <source>
        <dbReference type="PROSITE" id="PS50011"/>
    </source>
</evidence>
<comment type="similarity">
    <text evidence="5">Belongs to the protein kinase superfamily. Ser/Thr protein kinase family. GCN2 subfamily.</text>
</comment>
<dbReference type="GO" id="GO:0005634">
    <property type="term" value="C:nucleus"/>
    <property type="evidence" value="ECO:0007669"/>
    <property type="project" value="TreeGrafter"/>
</dbReference>
<dbReference type="PROSITE" id="PS00108">
    <property type="entry name" value="PROTEIN_KINASE_ST"/>
    <property type="match status" value="1"/>
</dbReference>
<dbReference type="InterPro" id="IPR008271">
    <property type="entry name" value="Ser/Thr_kinase_AS"/>
</dbReference>
<evidence type="ECO:0000313" key="8">
    <source>
        <dbReference type="EMBL" id="KIX01313.1"/>
    </source>
</evidence>
<keyword evidence="1" id="KW-0808">Transferase</keyword>
<dbReference type="STRING" id="1442369.A0A0D2GSG9"/>
<dbReference type="GO" id="GO:0110031">
    <property type="term" value="P:negative regulation of G2/MI transition of meiotic cell cycle"/>
    <property type="evidence" value="ECO:0007669"/>
    <property type="project" value="TreeGrafter"/>
</dbReference>
<name>A0A0D2GSG9_9EURO</name>
<feature type="region of interest" description="Disordered" evidence="6">
    <location>
        <begin position="1"/>
        <end position="62"/>
    </location>
</feature>
<dbReference type="InterPro" id="IPR011009">
    <property type="entry name" value="Kinase-like_dom_sf"/>
</dbReference>
<dbReference type="PANTHER" id="PTHR11042:SF196">
    <property type="entry name" value="MITOSIS INHIBITOR PROTEIN KINASE SWE1"/>
    <property type="match status" value="1"/>
</dbReference>
<dbReference type="FunFam" id="3.30.200.20:FF:000611">
    <property type="entry name" value="Protein kinase, putative"/>
    <property type="match status" value="1"/>
</dbReference>
<dbReference type="GO" id="GO:0004713">
    <property type="term" value="F:protein tyrosine kinase activity"/>
    <property type="evidence" value="ECO:0007669"/>
    <property type="project" value="TreeGrafter"/>
</dbReference>
<dbReference type="InterPro" id="IPR050339">
    <property type="entry name" value="CC_SR_Kinase"/>
</dbReference>
<feature type="domain" description="Protein kinase" evidence="7">
    <location>
        <begin position="93"/>
        <end position="438"/>
    </location>
</feature>
<dbReference type="GO" id="GO:0005737">
    <property type="term" value="C:cytoplasm"/>
    <property type="evidence" value="ECO:0007669"/>
    <property type="project" value="TreeGrafter"/>
</dbReference>
<keyword evidence="9" id="KW-1185">Reference proteome</keyword>
<sequence>MISASPASPRIDRFDRASPLTPLDSFFPPDPSGLSISGRGERPATRHETGNGAIIPATPTGPREYFSHFSNRPSLNLAAADTSNVDSGLTSRFEKVDLIGSGEFSQVYRVSHPPEISPYHRIYSVSASRPSSRGSLPEKAWAVKRSRYPYTGARDRQRKIHEVDILKALGHSDHIVTFVDSWEEQGHLYIQTEFCEEGTLDIFLAQVGLKARLDDFRIWKILLELSLGLKHIHDCGIIHLDLKPANILITFEGVLKIADFGMASKWPAKAGIEGEGDREYIGPEVLMGRYDKPADIFALGLIMLETAGNVELPEHGVSWQKLRNGDMSDVPSLTWSSGTSGILRDSSGNPLSMEGSFEGSSDPYQHDADVIDGVESGMQTQPPPKALHHPRSGELVDPPQFMVDPSHEQALEQVVRWMISPDPNDRPLARDVLNTEGVRWAETRRRAGATVFEGNWGPADEVLTEDAEMIDV</sequence>
<dbReference type="Pfam" id="PF00069">
    <property type="entry name" value="Pkinase"/>
    <property type="match status" value="1"/>
</dbReference>
<dbReference type="GeneID" id="25297109"/>
<evidence type="ECO:0000256" key="2">
    <source>
        <dbReference type="ARBA" id="ARBA00022741"/>
    </source>
</evidence>
<dbReference type="OrthoDB" id="5337378at2759"/>
<reference evidence="8 9" key="1">
    <citation type="submission" date="2015-01" db="EMBL/GenBank/DDBJ databases">
        <title>The Genome Sequence of Rhinocladiella mackenzie CBS 650.93.</title>
        <authorList>
            <consortium name="The Broad Institute Genomics Platform"/>
            <person name="Cuomo C."/>
            <person name="de Hoog S."/>
            <person name="Gorbushina A."/>
            <person name="Stielow B."/>
            <person name="Teixiera M."/>
            <person name="Abouelleil A."/>
            <person name="Chapman S.B."/>
            <person name="Priest M."/>
            <person name="Young S.K."/>
            <person name="Wortman J."/>
            <person name="Nusbaum C."/>
            <person name="Birren B."/>
        </authorList>
    </citation>
    <scope>NUCLEOTIDE SEQUENCE [LARGE SCALE GENOMIC DNA]</scope>
    <source>
        <strain evidence="8 9">CBS 650.93</strain>
    </source>
</reference>
<dbReference type="FunFam" id="1.10.510.10:FF:000536">
    <property type="entry name" value="Cyclin-dependent kinase WEE1"/>
    <property type="match status" value="1"/>
</dbReference>
<dbReference type="SMART" id="SM00220">
    <property type="entry name" value="S_TKc"/>
    <property type="match status" value="1"/>
</dbReference>
<dbReference type="SUPFAM" id="SSF56112">
    <property type="entry name" value="Protein kinase-like (PK-like)"/>
    <property type="match status" value="1"/>
</dbReference>
<keyword evidence="4" id="KW-0067">ATP-binding</keyword>
<gene>
    <name evidence="8" type="ORF">Z518_09038</name>
</gene>
<dbReference type="Gene3D" id="3.30.200.20">
    <property type="entry name" value="Phosphorylase Kinase, domain 1"/>
    <property type="match status" value="1"/>
</dbReference>
<dbReference type="AlphaFoldDB" id="A0A0D2GSG9"/>
<dbReference type="PROSITE" id="PS50011">
    <property type="entry name" value="PROTEIN_KINASE_DOM"/>
    <property type="match status" value="1"/>
</dbReference>
<dbReference type="GO" id="GO:0005524">
    <property type="term" value="F:ATP binding"/>
    <property type="evidence" value="ECO:0007669"/>
    <property type="project" value="UniProtKB-KW"/>
</dbReference>
<keyword evidence="2" id="KW-0547">Nucleotide-binding</keyword>
<evidence type="ECO:0000256" key="6">
    <source>
        <dbReference type="SAM" id="MobiDB-lite"/>
    </source>
</evidence>
<evidence type="ECO:0000256" key="5">
    <source>
        <dbReference type="ARBA" id="ARBA00037982"/>
    </source>
</evidence>
<evidence type="ECO:0000256" key="4">
    <source>
        <dbReference type="ARBA" id="ARBA00022840"/>
    </source>
</evidence>
<organism evidence="8 9">
    <name type="scientific">Rhinocladiella mackenziei CBS 650.93</name>
    <dbReference type="NCBI Taxonomy" id="1442369"/>
    <lineage>
        <taxon>Eukaryota</taxon>
        <taxon>Fungi</taxon>
        <taxon>Dikarya</taxon>
        <taxon>Ascomycota</taxon>
        <taxon>Pezizomycotina</taxon>
        <taxon>Eurotiomycetes</taxon>
        <taxon>Chaetothyriomycetidae</taxon>
        <taxon>Chaetothyriales</taxon>
        <taxon>Herpotrichiellaceae</taxon>
        <taxon>Rhinocladiella</taxon>
    </lineage>
</organism>
<dbReference type="Gene3D" id="1.10.510.10">
    <property type="entry name" value="Transferase(Phosphotransferase) domain 1"/>
    <property type="match status" value="1"/>
</dbReference>
<feature type="compositionally biased region" description="Basic and acidic residues" evidence="6">
    <location>
        <begin position="39"/>
        <end position="49"/>
    </location>
</feature>
<dbReference type="RefSeq" id="XP_013268449.1">
    <property type="nucleotide sequence ID" value="XM_013412995.1"/>
</dbReference>
<dbReference type="EMBL" id="KN847481">
    <property type="protein sequence ID" value="KIX01313.1"/>
    <property type="molecule type" value="Genomic_DNA"/>
</dbReference>
<dbReference type="Proteomes" id="UP000053617">
    <property type="component" value="Unassembled WGS sequence"/>
</dbReference>
<evidence type="ECO:0000313" key="9">
    <source>
        <dbReference type="Proteomes" id="UP000053617"/>
    </source>
</evidence>
<proteinExistence type="inferred from homology"/>
<keyword evidence="3" id="KW-0418">Kinase</keyword>
<evidence type="ECO:0000256" key="3">
    <source>
        <dbReference type="ARBA" id="ARBA00022777"/>
    </source>
</evidence>
<dbReference type="PANTHER" id="PTHR11042">
    <property type="entry name" value="EUKARYOTIC TRANSLATION INITIATION FACTOR 2-ALPHA KINASE EIF2-ALPHA KINASE -RELATED"/>
    <property type="match status" value="1"/>
</dbReference>
<dbReference type="InterPro" id="IPR000719">
    <property type="entry name" value="Prot_kinase_dom"/>
</dbReference>
<accession>A0A0D2GSG9</accession>
<evidence type="ECO:0000256" key="1">
    <source>
        <dbReference type="ARBA" id="ARBA00022679"/>
    </source>
</evidence>